<feature type="signal peptide" evidence="3">
    <location>
        <begin position="1"/>
        <end position="22"/>
    </location>
</feature>
<dbReference type="Proteomes" id="UP000252249">
    <property type="component" value="Unassembled WGS sequence"/>
</dbReference>
<dbReference type="Pfam" id="PF18962">
    <property type="entry name" value="Por_Secre_tail"/>
    <property type="match status" value="1"/>
</dbReference>
<sequence>MKKITLLFFCVISLAFSFNANSQCNYTLEMNDSYGDGWNGNTMNVLVNGTVVLSGVTLDGGAQGTLLFPVNDGDDITTEWLGGGSYAFETSYRILDFFGTAVGAGAETSITTGTITGSCPSCTQTIVDSSVVVDDCAASQFTIDIVVSSVGDGTFITDGLGGSYAVVSGPMSVGPYTIGTEVTLMVEHSDTVCNYTLGSFNTSCVLPGDSCDLAVELTPGTSQAGNTTEGGSFADDGSGASNPCHGSSDDHEYWFEYTAVETGETLDISVSDLEIPYYGVFIFDNCPDSSPNCVVSVRNSNSTDDLAVTTPDLIAGTTYYIVVMDWAESPTPFTLNSVVNAAPTCLEPLNLNATVLTGDTSATVSWDVESGATAGYNWSVMLAGEDPTVDTAVSMGTTGVGVTTDTATGLTAGASYDLYVQSNCDTSGLSTWAGPYNFVALAPPANDDCANAELITVGIEACGAEVTGHNIGATDSGVAQASCATATYAGGDFWYEFVVPTTDTSVIYSRFSSDFSTTQVELYSGSCGTLVEVACTTASNNTFTGLTSGETYYLRMYDWGNDDFGSVAFCLNTPPPPPTNISCATATDIVCGETISGTSVGSTGTQEGSGCTMGSNGVWYTFTGYGGDIIVTVDASFDHELAITSGTCGALVNVGCRDGSVGQEVYTITDSVDGETYYVYIAHYSSSSTTTGTHTINIECPTASIDDFEASNGLSYYPNPVNNTLTLDAKQNIDGVAVYNMLGQEVLRTAPNTVNTEINMSALRSGAYFVKVTIGNATETVRIIKN</sequence>
<feature type="region of interest" description="Disordered" evidence="2">
    <location>
        <begin position="222"/>
        <end position="245"/>
    </location>
</feature>
<evidence type="ECO:0000256" key="3">
    <source>
        <dbReference type="SAM" id="SignalP"/>
    </source>
</evidence>
<feature type="compositionally biased region" description="Low complexity" evidence="2">
    <location>
        <begin position="230"/>
        <end position="241"/>
    </location>
</feature>
<evidence type="ECO:0000313" key="5">
    <source>
        <dbReference type="EMBL" id="RCU57750.1"/>
    </source>
</evidence>
<evidence type="ECO:0000313" key="6">
    <source>
        <dbReference type="Proteomes" id="UP000252249"/>
    </source>
</evidence>
<feature type="chain" id="PRO_5016762945" evidence="3">
    <location>
        <begin position="23"/>
        <end position="786"/>
    </location>
</feature>
<organism evidence="5 6">
    <name type="scientific">Oceanihabitans sediminis</name>
    <dbReference type="NCBI Taxonomy" id="1812012"/>
    <lineage>
        <taxon>Bacteria</taxon>
        <taxon>Pseudomonadati</taxon>
        <taxon>Bacteroidota</taxon>
        <taxon>Flavobacteriia</taxon>
        <taxon>Flavobacteriales</taxon>
        <taxon>Flavobacteriaceae</taxon>
        <taxon>Oceanihabitans</taxon>
    </lineage>
</organism>
<name>A0A368P631_9FLAO</name>
<comment type="caution">
    <text evidence="5">The sequence shown here is derived from an EMBL/GenBank/DDBJ whole genome shotgun (WGS) entry which is preliminary data.</text>
</comment>
<dbReference type="AlphaFoldDB" id="A0A368P631"/>
<dbReference type="InterPro" id="IPR036116">
    <property type="entry name" value="FN3_sf"/>
</dbReference>
<protein>
    <submittedName>
        <fullName evidence="5">T9SS C-terminal target domain-containing protein</fullName>
    </submittedName>
</protein>
<keyword evidence="6" id="KW-1185">Reference proteome</keyword>
<dbReference type="RefSeq" id="WP_114436828.1">
    <property type="nucleotide sequence ID" value="NZ_QPIG01000002.1"/>
</dbReference>
<accession>A0A368P631</accession>
<feature type="domain" description="Fibronectin type-III" evidence="4">
    <location>
        <begin position="347"/>
        <end position="444"/>
    </location>
</feature>
<reference evidence="5 6" key="1">
    <citation type="submission" date="2018-07" db="EMBL/GenBank/DDBJ databases">
        <title>Oceanihabitans testaceum sp. nov., isolated from marine sediment.</title>
        <authorList>
            <person name="Li C.-M."/>
        </authorList>
    </citation>
    <scope>NUCLEOTIDE SEQUENCE [LARGE SCALE GENOMIC DNA]</scope>
    <source>
        <strain evidence="5 6">S9-10</strain>
    </source>
</reference>
<dbReference type="NCBIfam" id="TIGR04183">
    <property type="entry name" value="Por_Secre_tail"/>
    <property type="match status" value="1"/>
</dbReference>
<dbReference type="InterPro" id="IPR026444">
    <property type="entry name" value="Secre_tail"/>
</dbReference>
<dbReference type="Gene3D" id="2.60.40.10">
    <property type="entry name" value="Immunoglobulins"/>
    <property type="match status" value="1"/>
</dbReference>
<dbReference type="PROSITE" id="PS50853">
    <property type="entry name" value="FN3"/>
    <property type="match status" value="1"/>
</dbReference>
<evidence type="ECO:0000256" key="1">
    <source>
        <dbReference type="ARBA" id="ARBA00022729"/>
    </source>
</evidence>
<dbReference type="SUPFAM" id="SSF49265">
    <property type="entry name" value="Fibronectin type III"/>
    <property type="match status" value="1"/>
</dbReference>
<dbReference type="InterPro" id="IPR056600">
    <property type="entry name" value="GBD_T9SS_assoc"/>
</dbReference>
<gene>
    <name evidence="5" type="ORF">DU428_08155</name>
</gene>
<evidence type="ECO:0000259" key="4">
    <source>
        <dbReference type="PROSITE" id="PS50853"/>
    </source>
</evidence>
<dbReference type="InterPro" id="IPR013783">
    <property type="entry name" value="Ig-like_fold"/>
</dbReference>
<dbReference type="EMBL" id="QPIG01000002">
    <property type="protein sequence ID" value="RCU57750.1"/>
    <property type="molecule type" value="Genomic_DNA"/>
</dbReference>
<evidence type="ECO:0000256" key="2">
    <source>
        <dbReference type="SAM" id="MobiDB-lite"/>
    </source>
</evidence>
<proteinExistence type="predicted"/>
<dbReference type="OrthoDB" id="1401747at2"/>
<keyword evidence="1 3" id="KW-0732">Signal</keyword>
<dbReference type="Pfam" id="PF23759">
    <property type="entry name" value="GBD_T9SS_assoc"/>
    <property type="match status" value="1"/>
</dbReference>
<dbReference type="InterPro" id="IPR003961">
    <property type="entry name" value="FN3_dom"/>
</dbReference>